<keyword evidence="12" id="KW-0812">Transmembrane</keyword>
<keyword evidence="7" id="KW-0547">Nucleotide-binding</keyword>
<dbReference type="InterPro" id="IPR003594">
    <property type="entry name" value="HATPase_dom"/>
</dbReference>
<evidence type="ECO:0000313" key="14">
    <source>
        <dbReference type="EMBL" id="SUJ29942.1"/>
    </source>
</evidence>
<evidence type="ECO:0000256" key="9">
    <source>
        <dbReference type="ARBA" id="ARBA00022840"/>
    </source>
</evidence>
<keyword evidence="10" id="KW-0902">Two-component regulatory system</keyword>
<dbReference type="InterPro" id="IPR036890">
    <property type="entry name" value="HATPase_C_sf"/>
</dbReference>
<evidence type="ECO:0000256" key="1">
    <source>
        <dbReference type="ARBA" id="ARBA00000085"/>
    </source>
</evidence>
<feature type="domain" description="Histidine kinase" evidence="13">
    <location>
        <begin position="230"/>
        <end position="444"/>
    </location>
</feature>
<evidence type="ECO:0000256" key="8">
    <source>
        <dbReference type="ARBA" id="ARBA00022777"/>
    </source>
</evidence>
<name>A0A380CWY6_SPHSI</name>
<evidence type="ECO:0000259" key="13">
    <source>
        <dbReference type="PROSITE" id="PS50109"/>
    </source>
</evidence>
<keyword evidence="12" id="KW-1133">Transmembrane helix</keyword>
<comment type="subcellular location">
    <subcellularLocation>
        <location evidence="2">Cell membrane</location>
        <topology evidence="2">Multi-pass membrane protein</topology>
    </subcellularLocation>
</comment>
<keyword evidence="8" id="KW-0418">Kinase</keyword>
<protein>
    <recommendedName>
        <fullName evidence="3">histidine kinase</fullName>
        <ecNumber evidence="3">2.7.13.3</ecNumber>
    </recommendedName>
</protein>
<feature type="transmembrane region" description="Helical" evidence="12">
    <location>
        <begin position="7"/>
        <end position="26"/>
    </location>
</feature>
<evidence type="ECO:0000256" key="3">
    <source>
        <dbReference type="ARBA" id="ARBA00012438"/>
    </source>
</evidence>
<keyword evidence="5" id="KW-0597">Phosphoprotein</keyword>
<dbReference type="PROSITE" id="PS50109">
    <property type="entry name" value="HIS_KIN"/>
    <property type="match status" value="1"/>
</dbReference>
<keyword evidence="6 14" id="KW-0808">Transferase</keyword>
<dbReference type="AlphaFoldDB" id="A0A380CWY6"/>
<dbReference type="InterPro" id="IPR005467">
    <property type="entry name" value="His_kinase_dom"/>
</dbReference>
<dbReference type="EMBL" id="UGYW01000002">
    <property type="protein sequence ID" value="SUJ29942.1"/>
    <property type="molecule type" value="Genomic_DNA"/>
</dbReference>
<dbReference type="PRINTS" id="PR00344">
    <property type="entry name" value="BCTRLSENSOR"/>
</dbReference>
<dbReference type="GO" id="GO:0005886">
    <property type="term" value="C:plasma membrane"/>
    <property type="evidence" value="ECO:0007669"/>
    <property type="project" value="UniProtKB-SubCell"/>
</dbReference>
<dbReference type="GO" id="GO:0005524">
    <property type="term" value="F:ATP binding"/>
    <property type="evidence" value="ECO:0007669"/>
    <property type="project" value="UniProtKB-KW"/>
</dbReference>
<evidence type="ECO:0000313" key="15">
    <source>
        <dbReference type="Proteomes" id="UP000254893"/>
    </source>
</evidence>
<dbReference type="PANTHER" id="PTHR45528:SF1">
    <property type="entry name" value="SENSOR HISTIDINE KINASE CPXA"/>
    <property type="match status" value="1"/>
</dbReference>
<accession>A0A380CWY6</accession>
<dbReference type="SUPFAM" id="SSF55874">
    <property type="entry name" value="ATPase domain of HSP90 chaperone/DNA topoisomerase II/histidine kinase"/>
    <property type="match status" value="1"/>
</dbReference>
<organism evidence="14 15">
    <name type="scientific">Sphingobacterium spiritivorum</name>
    <name type="common">Flavobacterium spiritivorum</name>
    <dbReference type="NCBI Taxonomy" id="258"/>
    <lineage>
        <taxon>Bacteria</taxon>
        <taxon>Pseudomonadati</taxon>
        <taxon>Bacteroidota</taxon>
        <taxon>Sphingobacteriia</taxon>
        <taxon>Sphingobacteriales</taxon>
        <taxon>Sphingobacteriaceae</taxon>
        <taxon>Sphingobacterium</taxon>
    </lineage>
</organism>
<dbReference type="PANTHER" id="PTHR45528">
    <property type="entry name" value="SENSOR HISTIDINE KINASE CPXA"/>
    <property type="match status" value="1"/>
</dbReference>
<dbReference type="Proteomes" id="UP000254893">
    <property type="component" value="Unassembled WGS sequence"/>
</dbReference>
<dbReference type="GO" id="GO:0004673">
    <property type="term" value="F:protein histidine kinase activity"/>
    <property type="evidence" value="ECO:0007669"/>
    <property type="project" value="UniProtKB-EC"/>
</dbReference>
<reference evidence="14 15" key="1">
    <citation type="submission" date="2018-06" db="EMBL/GenBank/DDBJ databases">
        <authorList>
            <consortium name="Pathogen Informatics"/>
            <person name="Doyle S."/>
        </authorList>
    </citation>
    <scope>NUCLEOTIDE SEQUENCE [LARGE SCALE GENOMIC DNA]</scope>
    <source>
        <strain evidence="14 15">NCTC11388</strain>
    </source>
</reference>
<dbReference type="RefSeq" id="WP_115171822.1">
    <property type="nucleotide sequence ID" value="NZ_UGYW01000002.1"/>
</dbReference>
<dbReference type="EC" id="2.7.13.3" evidence="3"/>
<evidence type="ECO:0000256" key="5">
    <source>
        <dbReference type="ARBA" id="ARBA00022553"/>
    </source>
</evidence>
<sequence length="447" mass="51640">MSTHKLVIGIVIRTLIIAILIAVAIYCGIHSLWYVLTSICIFLLILVFETRVFIKRYYSKFDSIVQAMLYDDYALSFEEQKENTVLNQLIRLYEKNKKASFDLQSQAFIYQQLLNSLKSGVLILKKSTDSWTVLNMNEYLRKYFGLPGITYWHQFKSFVPQFYEAIEDKNFAEYKSTIDIQINKEEKQTFVIQTSVSKVGDQQYYIILLDSIQRVIDSTENEAWLSIMKVIAHELMNSLTPIHSLAGNVSEILEQESLSAEDKEDVQVSVDTILNRSYHLQKFVERYRRLTMLPSPQPEWIAIDTLIQNCLRGYTGILQQKEITLHYNGGADIRIFADAVQMEQVLINLFTNSMYAVESQDIKDIFLQVYTLNKRVYIEFADSGRIIDPEIVPRIFLPFYTTRKDGGGIGLTLSKSIVEAHGGYLFYQIKADRNTFVLALPVTETEV</sequence>
<evidence type="ECO:0000256" key="2">
    <source>
        <dbReference type="ARBA" id="ARBA00004651"/>
    </source>
</evidence>
<proteinExistence type="predicted"/>
<gene>
    <name evidence="14" type="primary">fixL_2</name>
    <name evidence="14" type="ORF">NCTC11388_04694</name>
</gene>
<dbReference type="Pfam" id="PF02518">
    <property type="entry name" value="HATPase_c"/>
    <property type="match status" value="1"/>
</dbReference>
<feature type="transmembrane region" description="Helical" evidence="12">
    <location>
        <begin position="32"/>
        <end position="54"/>
    </location>
</feature>
<dbReference type="Gene3D" id="3.30.565.10">
    <property type="entry name" value="Histidine kinase-like ATPase, C-terminal domain"/>
    <property type="match status" value="1"/>
</dbReference>
<dbReference type="InterPro" id="IPR050398">
    <property type="entry name" value="HssS/ArlS-like"/>
</dbReference>
<keyword evidence="11 12" id="KW-0472">Membrane</keyword>
<evidence type="ECO:0000256" key="10">
    <source>
        <dbReference type="ARBA" id="ARBA00023012"/>
    </source>
</evidence>
<evidence type="ECO:0000256" key="11">
    <source>
        <dbReference type="ARBA" id="ARBA00023136"/>
    </source>
</evidence>
<dbReference type="GO" id="GO:0000160">
    <property type="term" value="P:phosphorelay signal transduction system"/>
    <property type="evidence" value="ECO:0007669"/>
    <property type="project" value="UniProtKB-KW"/>
</dbReference>
<dbReference type="SMART" id="SM00387">
    <property type="entry name" value="HATPase_c"/>
    <property type="match status" value="1"/>
</dbReference>
<evidence type="ECO:0000256" key="6">
    <source>
        <dbReference type="ARBA" id="ARBA00022679"/>
    </source>
</evidence>
<evidence type="ECO:0000256" key="12">
    <source>
        <dbReference type="SAM" id="Phobius"/>
    </source>
</evidence>
<keyword evidence="9" id="KW-0067">ATP-binding</keyword>
<evidence type="ECO:0000256" key="4">
    <source>
        <dbReference type="ARBA" id="ARBA00022475"/>
    </source>
</evidence>
<keyword evidence="4" id="KW-1003">Cell membrane</keyword>
<dbReference type="InterPro" id="IPR004358">
    <property type="entry name" value="Sig_transdc_His_kin-like_C"/>
</dbReference>
<evidence type="ECO:0000256" key="7">
    <source>
        <dbReference type="ARBA" id="ARBA00022741"/>
    </source>
</evidence>
<comment type="catalytic activity">
    <reaction evidence="1">
        <text>ATP + protein L-histidine = ADP + protein N-phospho-L-histidine.</text>
        <dbReference type="EC" id="2.7.13.3"/>
    </reaction>
</comment>